<feature type="transmembrane region" description="Helical" evidence="1">
    <location>
        <begin position="207"/>
        <end position="230"/>
    </location>
</feature>
<dbReference type="Proteomes" id="UP000287866">
    <property type="component" value="Unassembled WGS sequence"/>
</dbReference>
<feature type="domain" description="YdbS-like PH" evidence="2">
    <location>
        <begin position="268"/>
        <end position="324"/>
    </location>
</feature>
<keyword evidence="1" id="KW-0812">Transmembrane</keyword>
<dbReference type="PANTHER" id="PTHR34473:SF2">
    <property type="entry name" value="UPF0699 TRANSMEMBRANE PROTEIN YDBT"/>
    <property type="match status" value="1"/>
</dbReference>
<dbReference type="EMBL" id="SAYU02000072">
    <property type="protein sequence ID" value="NHA69715.1"/>
    <property type="molecule type" value="Genomic_DNA"/>
</dbReference>
<evidence type="ECO:0000313" key="4">
    <source>
        <dbReference type="Proteomes" id="UP000287866"/>
    </source>
</evidence>
<gene>
    <name evidence="3" type="ORF">EPD83_016860</name>
</gene>
<evidence type="ECO:0000313" key="3">
    <source>
        <dbReference type="EMBL" id="NHA69715.1"/>
    </source>
</evidence>
<dbReference type="PANTHER" id="PTHR34473">
    <property type="entry name" value="UPF0699 TRANSMEMBRANE PROTEIN YDBS"/>
    <property type="match status" value="1"/>
</dbReference>
<evidence type="ECO:0000256" key="1">
    <source>
        <dbReference type="SAM" id="Phobius"/>
    </source>
</evidence>
<accession>A0A8T6RA54</accession>
<feature type="transmembrane region" description="Helical" evidence="1">
    <location>
        <begin position="16"/>
        <end position="35"/>
    </location>
</feature>
<dbReference type="AlphaFoldDB" id="A0A8T6RA54"/>
<reference evidence="3" key="1">
    <citation type="submission" date="2020-03" db="EMBL/GenBank/DDBJ databases">
        <title>Phycicoccus flavus sp. nov., a novel endophytic actinobacterium isolated from branch of Kandelia candel.</title>
        <authorList>
            <person name="Tuo L."/>
        </authorList>
    </citation>
    <scope>NUCLEOTIDE SEQUENCE</scope>
    <source>
        <strain evidence="3">CMS6Z-2</strain>
    </source>
</reference>
<dbReference type="InterPro" id="IPR005182">
    <property type="entry name" value="YdbS-like_PH"/>
</dbReference>
<feature type="transmembrane region" description="Helical" evidence="1">
    <location>
        <begin position="66"/>
        <end position="87"/>
    </location>
</feature>
<feature type="domain" description="YdbS-like PH" evidence="2">
    <location>
        <begin position="87"/>
        <end position="164"/>
    </location>
</feature>
<dbReference type="PIRSF" id="PIRSF026631">
    <property type="entry name" value="UCP026631"/>
    <property type="match status" value="1"/>
</dbReference>
<comment type="caution">
    <text evidence="3">The sequence shown here is derived from an EMBL/GenBank/DDBJ whole genome shotgun (WGS) entry which is preliminary data.</text>
</comment>
<evidence type="ECO:0000259" key="2">
    <source>
        <dbReference type="Pfam" id="PF03703"/>
    </source>
</evidence>
<keyword evidence="1" id="KW-0472">Membrane</keyword>
<keyword evidence="1" id="KW-1133">Transmembrane helix</keyword>
<dbReference type="RefSeq" id="WP_165566899.1">
    <property type="nucleotide sequence ID" value="NZ_SAYU02000072.1"/>
</dbReference>
<protein>
    <submittedName>
        <fullName evidence="3">PH domain-containing protein</fullName>
    </submittedName>
</protein>
<proteinExistence type="predicted"/>
<sequence>MTDDGGWQRLHPLSPLLRGGVVLLAVGGYVVSQLFDRVMSVFDTGVYVPGGPGQRGDGEMLVAHPFLALAAVVVLVLAVAAGAWVSWRFTRFRVADGQVELRQGVVFRQHRQVRLERVQAVETTRPLLARLVGLSQVVVQSAGGSDSHLTLAFLGADRAEEVRVHLLELAGRVDDAAVAPDAEDDAPGASRGADAGVPLVVVPNGRLFVATILHGSTIVLGIVVLGVATAVGVSRVGLQVLAGAPALVPVVLGLAVGRVKELLVHGNFSVARTATALRVRHGLTDLRVSSVPVHRVQALEAVQPLWWRPWGWWRVRVNVAGVHGEDDGDTTTLLPVGTREEALRVLGALGVPAQDPLVVATLDGSGPDGGWVGPPRVVRWLDPWAWRRIGYALAASAVHVRSGRLTRRAVFVPYARVQSLGLEQGPLQARLGVASARVVSTPGPVSPLVPHLATAEAERLLGLLAERSRVARRVRAKAPGTVAPDAPTLVD</sequence>
<name>A0A8T6RA54_9MICO</name>
<feature type="domain" description="YdbS-like PH" evidence="2">
    <location>
        <begin position="386"/>
        <end position="461"/>
    </location>
</feature>
<organism evidence="3 4">
    <name type="scientific">Phycicoccus flavus</name>
    <dbReference type="NCBI Taxonomy" id="2502783"/>
    <lineage>
        <taxon>Bacteria</taxon>
        <taxon>Bacillati</taxon>
        <taxon>Actinomycetota</taxon>
        <taxon>Actinomycetes</taxon>
        <taxon>Micrococcales</taxon>
        <taxon>Intrasporangiaceae</taxon>
        <taxon>Phycicoccus</taxon>
    </lineage>
</organism>
<dbReference type="Pfam" id="PF03703">
    <property type="entry name" value="bPH_2"/>
    <property type="match status" value="3"/>
</dbReference>
<dbReference type="InterPro" id="IPR014529">
    <property type="entry name" value="UCP026631"/>
</dbReference>
<keyword evidence="4" id="KW-1185">Reference proteome</keyword>